<dbReference type="Proteomes" id="UP000298009">
    <property type="component" value="Unassembled WGS sequence"/>
</dbReference>
<keyword evidence="10" id="KW-1133">Transmembrane helix</keyword>
<evidence type="ECO:0000259" key="12">
    <source>
        <dbReference type="Pfam" id="PF04413"/>
    </source>
</evidence>
<keyword evidence="14" id="KW-1185">Reference proteome</keyword>
<dbReference type="GO" id="GO:0030313">
    <property type="term" value="C:cell envelope"/>
    <property type="evidence" value="ECO:0007669"/>
    <property type="project" value="UniProtKB-SubCell"/>
</dbReference>
<feature type="active site" description="Proton acceptor" evidence="9">
    <location>
        <position position="61"/>
    </location>
</feature>
<feature type="transmembrane region" description="Helical" evidence="10">
    <location>
        <begin position="6"/>
        <end position="24"/>
    </location>
</feature>
<comment type="catalytic activity">
    <reaction evidence="8 10">
        <text>lipid IVA (E. coli) + CMP-3-deoxy-beta-D-manno-octulosonate = alpha-Kdo-(2-&gt;6)-lipid IVA (E. coli) + CMP + H(+)</text>
        <dbReference type="Rhea" id="RHEA:28066"/>
        <dbReference type="ChEBI" id="CHEBI:15378"/>
        <dbReference type="ChEBI" id="CHEBI:58603"/>
        <dbReference type="ChEBI" id="CHEBI:60364"/>
        <dbReference type="ChEBI" id="CHEBI:60377"/>
        <dbReference type="ChEBI" id="CHEBI:85987"/>
        <dbReference type="EC" id="2.4.99.12"/>
    </reaction>
</comment>
<dbReference type="InterPro" id="IPR007507">
    <property type="entry name" value="Glycos_transf_N"/>
</dbReference>
<evidence type="ECO:0000256" key="4">
    <source>
        <dbReference type="ARBA" id="ARBA00019077"/>
    </source>
</evidence>
<reference evidence="13" key="1">
    <citation type="journal article" date="2019" name="PLoS Negl. Trop. Dis.">
        <title>Revisiting the worldwide diversity of Leptospira species in the environment.</title>
        <authorList>
            <person name="Vincent A.T."/>
            <person name="Schiettekatte O."/>
            <person name="Bourhy P."/>
            <person name="Veyrier F.J."/>
            <person name="Picardeau M."/>
        </authorList>
    </citation>
    <scope>NUCLEOTIDE SEQUENCE [LARGE SCALE GENOMIC DNA]</scope>
    <source>
        <strain evidence="13">201800287</strain>
    </source>
</reference>
<dbReference type="GO" id="GO:0005886">
    <property type="term" value="C:plasma membrane"/>
    <property type="evidence" value="ECO:0007669"/>
    <property type="project" value="UniProtKB-SubCell"/>
</dbReference>
<evidence type="ECO:0000259" key="11">
    <source>
        <dbReference type="Pfam" id="PF00534"/>
    </source>
</evidence>
<organism evidence="13 14">
    <name type="scientific">Leptospira noumeaensis</name>
    <dbReference type="NCBI Taxonomy" id="2484964"/>
    <lineage>
        <taxon>Bacteria</taxon>
        <taxon>Pseudomonadati</taxon>
        <taxon>Spirochaetota</taxon>
        <taxon>Spirochaetia</taxon>
        <taxon>Leptospirales</taxon>
        <taxon>Leptospiraceae</taxon>
        <taxon>Leptospira</taxon>
    </lineage>
</organism>
<dbReference type="AlphaFoldDB" id="A0A4R9IFJ3"/>
<dbReference type="Gene3D" id="3.40.50.11720">
    <property type="entry name" value="3-Deoxy-D-manno-octulosonic-acid transferase, N-terminal domain"/>
    <property type="match status" value="1"/>
</dbReference>
<evidence type="ECO:0000256" key="5">
    <source>
        <dbReference type="ARBA" id="ARBA00022519"/>
    </source>
</evidence>
<name>A0A4R9IFJ3_9LEPT</name>
<keyword evidence="10" id="KW-1003">Cell membrane</keyword>
<dbReference type="Pfam" id="PF00534">
    <property type="entry name" value="Glycos_transf_1"/>
    <property type="match status" value="1"/>
</dbReference>
<comment type="function">
    <text evidence="10">Involved in lipopolysaccharide (LPS) biosynthesis. Catalyzes the transfer of 3-deoxy-D-manno-octulosonate (Kdo) residue(s) from CMP-Kdo to lipid IV(A), the tetraacyldisaccharide-1,4'-bisphosphate precursor of lipid A.</text>
</comment>
<evidence type="ECO:0000256" key="6">
    <source>
        <dbReference type="ARBA" id="ARBA00022679"/>
    </source>
</evidence>
<dbReference type="InterPro" id="IPR039901">
    <property type="entry name" value="Kdotransferase"/>
</dbReference>
<dbReference type="InterPro" id="IPR038107">
    <property type="entry name" value="Glycos_transf_N_sf"/>
</dbReference>
<evidence type="ECO:0000313" key="13">
    <source>
        <dbReference type="EMBL" id="TGK87043.1"/>
    </source>
</evidence>
<evidence type="ECO:0000256" key="9">
    <source>
        <dbReference type="PIRSR" id="PIRSR639901-1"/>
    </source>
</evidence>
<comment type="subcellular location">
    <subcellularLocation>
        <location evidence="1">Cell envelope</location>
    </subcellularLocation>
    <subcellularLocation>
        <location evidence="10">Cell membrane</location>
    </subcellularLocation>
</comment>
<accession>A0A4R9IFJ3</accession>
<comment type="pathway">
    <text evidence="2 10">Bacterial outer membrane biogenesis; LPS core biosynthesis.</text>
</comment>
<evidence type="ECO:0000313" key="14">
    <source>
        <dbReference type="Proteomes" id="UP000298009"/>
    </source>
</evidence>
<dbReference type="OrthoDB" id="9789797at2"/>
<comment type="caution">
    <text evidence="13">The sequence shown here is derived from an EMBL/GenBank/DDBJ whole genome shotgun (WGS) entry which is preliminary data.</text>
</comment>
<dbReference type="EMBL" id="RQFK01000011">
    <property type="protein sequence ID" value="TGK87043.1"/>
    <property type="molecule type" value="Genomic_DNA"/>
</dbReference>
<feature type="domain" description="Glycosyl transferase family 1" evidence="11">
    <location>
        <begin position="340"/>
        <end position="403"/>
    </location>
</feature>
<dbReference type="Pfam" id="PF04413">
    <property type="entry name" value="Glycos_transf_N"/>
    <property type="match status" value="1"/>
</dbReference>
<keyword evidence="5" id="KW-0997">Cell inner membrane</keyword>
<proteinExistence type="inferred from homology"/>
<evidence type="ECO:0000256" key="2">
    <source>
        <dbReference type="ARBA" id="ARBA00004713"/>
    </source>
</evidence>
<keyword evidence="10" id="KW-0812">Transmembrane</keyword>
<dbReference type="GO" id="GO:0009245">
    <property type="term" value="P:lipid A biosynthetic process"/>
    <property type="evidence" value="ECO:0007669"/>
    <property type="project" value="TreeGrafter"/>
</dbReference>
<keyword evidence="10" id="KW-0472">Membrane</keyword>
<dbReference type="GO" id="GO:0009244">
    <property type="term" value="P:lipopolysaccharide core region biosynthetic process"/>
    <property type="evidence" value="ECO:0007669"/>
    <property type="project" value="UniProtKB-UniRule"/>
</dbReference>
<dbReference type="RefSeq" id="WP_135600643.1">
    <property type="nucleotide sequence ID" value="NZ_RQFK01000011.1"/>
</dbReference>
<keyword evidence="10" id="KW-0448">Lipopolysaccharide biosynthesis</keyword>
<feature type="domain" description="3-deoxy-D-manno-octulosonic-acid transferase N-terminal" evidence="12">
    <location>
        <begin position="46"/>
        <end position="210"/>
    </location>
</feature>
<dbReference type="Gene3D" id="3.40.50.2000">
    <property type="entry name" value="Glycogen Phosphorylase B"/>
    <property type="match status" value="1"/>
</dbReference>
<evidence type="ECO:0000256" key="3">
    <source>
        <dbReference type="ARBA" id="ARBA00012621"/>
    </source>
</evidence>
<evidence type="ECO:0000256" key="10">
    <source>
        <dbReference type="RuleBase" id="RU365103"/>
    </source>
</evidence>
<sequence length="425" mass="48447">MVYFFYNILISFISFILKFLSLFLKPVRNELQKRKFSLESIFSKSAEGKFVIWLHAASVGELDQARALTETIRKKNKNVFIIQSVFSSSVKESTFSDPLADVYFYLPLDTAHAYDKIFSHFKPKVLFVMAWDTWPNLLKVANRQGTKTYLPCASLSSESSRKNPIVRSLTKASFQYLTGIYPSHELMAKEFTGLISPKTDFIVLGDTRFESVLGKLETKTPNPSFTRFVSEEKSFLSKNKPIILGSTYGICEERFTAYLKSHSDDAYYWIFPHKWEENRMMELIPNLENYGTVGVFSKLKPGEPLPKFLLFDLMGILAFAYQYGSFAYVGGAWLHRVHNTIEPAALGLPVITGPRISNAPEAIVMQELGGLFKTESEIQFVEKFALLVQNKSLREKMGQGNRNFVVENRGASDKIYNRVFSDAQN</sequence>
<dbReference type="GO" id="GO:0043842">
    <property type="term" value="F:Kdo transferase activity"/>
    <property type="evidence" value="ECO:0007669"/>
    <property type="project" value="UniProtKB-EC"/>
</dbReference>
<evidence type="ECO:0000256" key="8">
    <source>
        <dbReference type="ARBA" id="ARBA00049183"/>
    </source>
</evidence>
<protein>
    <recommendedName>
        <fullName evidence="4 10">3-deoxy-D-manno-octulosonic acid transferase</fullName>
        <shortName evidence="10">Kdo transferase</shortName>
        <ecNumber evidence="3 10">2.4.99.12</ecNumber>
    </recommendedName>
    <alternativeName>
        <fullName evidence="7 10">Lipid IV(A) 3-deoxy-D-manno-octulosonic acid transferase</fullName>
    </alternativeName>
</protein>
<evidence type="ECO:0000256" key="7">
    <source>
        <dbReference type="ARBA" id="ARBA00031445"/>
    </source>
</evidence>
<dbReference type="SUPFAM" id="SSF53756">
    <property type="entry name" value="UDP-Glycosyltransferase/glycogen phosphorylase"/>
    <property type="match status" value="1"/>
</dbReference>
<dbReference type="PANTHER" id="PTHR42755">
    <property type="entry name" value="3-DEOXY-MANNO-OCTULOSONATE CYTIDYLYLTRANSFERASE"/>
    <property type="match status" value="1"/>
</dbReference>
<keyword evidence="6 10" id="KW-0808">Transferase</keyword>
<dbReference type="EC" id="2.4.99.12" evidence="3 10"/>
<comment type="similarity">
    <text evidence="10">Belongs to the glycosyltransferase group 1 family.</text>
</comment>
<gene>
    <name evidence="13" type="ORF">EHQ24_05475</name>
</gene>
<dbReference type="InterPro" id="IPR001296">
    <property type="entry name" value="Glyco_trans_1"/>
</dbReference>
<dbReference type="PANTHER" id="PTHR42755:SF1">
    <property type="entry name" value="3-DEOXY-D-MANNO-OCTULOSONIC ACID TRANSFERASE, MITOCHONDRIAL-RELATED"/>
    <property type="match status" value="1"/>
</dbReference>
<dbReference type="UniPathway" id="UPA00958"/>
<evidence type="ECO:0000256" key="1">
    <source>
        <dbReference type="ARBA" id="ARBA00004196"/>
    </source>
</evidence>